<dbReference type="PANTHER" id="PTHR43649:SF31">
    <property type="entry name" value="SN-GLYCEROL-3-PHOSPHATE-BINDING PERIPLASMIC PROTEIN UGPB"/>
    <property type="match status" value="1"/>
</dbReference>
<feature type="signal peptide" evidence="7">
    <location>
        <begin position="1"/>
        <end position="33"/>
    </location>
</feature>
<dbReference type="EMBL" id="SMBX01000002">
    <property type="protein sequence ID" value="TCV01473.1"/>
    <property type="molecule type" value="Genomic_DNA"/>
</dbReference>
<comment type="caution">
    <text evidence="8">The sequence shown here is derived from an EMBL/GenBank/DDBJ whole genome shotgun (WGS) entry which is preliminary data.</text>
</comment>
<evidence type="ECO:0000313" key="9">
    <source>
        <dbReference type="Proteomes" id="UP000294692"/>
    </source>
</evidence>
<comment type="similarity">
    <text evidence="2">Belongs to the bacterial solute-binding protein 1 family.</text>
</comment>
<dbReference type="Proteomes" id="UP000294692">
    <property type="component" value="Unassembled WGS sequence"/>
</dbReference>
<evidence type="ECO:0000256" key="4">
    <source>
        <dbReference type="ARBA" id="ARBA00017470"/>
    </source>
</evidence>
<dbReference type="SUPFAM" id="SSF53850">
    <property type="entry name" value="Periplasmic binding protein-like II"/>
    <property type="match status" value="1"/>
</dbReference>
<dbReference type="InterPro" id="IPR050490">
    <property type="entry name" value="Bact_solute-bd_prot1"/>
</dbReference>
<proteinExistence type="inferred from homology"/>
<keyword evidence="9" id="KW-1185">Reference proteome</keyword>
<feature type="chain" id="PRO_5020583539" description="sn-glycerol-3-phosphate-binding periplasmic protein UgpB" evidence="7">
    <location>
        <begin position="34"/>
        <end position="440"/>
    </location>
</feature>
<evidence type="ECO:0000256" key="1">
    <source>
        <dbReference type="ARBA" id="ARBA00004418"/>
    </source>
</evidence>
<dbReference type="InterPro" id="IPR006059">
    <property type="entry name" value="SBP"/>
</dbReference>
<evidence type="ECO:0000256" key="7">
    <source>
        <dbReference type="SAM" id="SignalP"/>
    </source>
</evidence>
<keyword evidence="5" id="KW-0813">Transport</keyword>
<dbReference type="AlphaFoldDB" id="A0A4R3VCC8"/>
<gene>
    <name evidence="8" type="ORF">EV686_102185</name>
</gene>
<accession>A0A4R3VCC8</accession>
<dbReference type="Pfam" id="PF13416">
    <property type="entry name" value="SBP_bac_8"/>
    <property type="match status" value="1"/>
</dbReference>
<name>A0A4R3VCC8_9BURK</name>
<reference evidence="8 9" key="1">
    <citation type="submission" date="2019-03" db="EMBL/GenBank/DDBJ databases">
        <title>Genomic Encyclopedia of Type Strains, Phase IV (KMG-IV): sequencing the most valuable type-strain genomes for metagenomic binning, comparative biology and taxonomic classification.</title>
        <authorList>
            <person name="Goeker M."/>
        </authorList>
    </citation>
    <scope>NUCLEOTIDE SEQUENCE [LARGE SCALE GENOMIC DNA]</scope>
    <source>
        <strain evidence="8 9">DSM 100048</strain>
    </source>
</reference>
<dbReference type="Gene3D" id="3.40.190.10">
    <property type="entry name" value="Periplasmic binding protein-like II"/>
    <property type="match status" value="2"/>
</dbReference>
<evidence type="ECO:0000256" key="3">
    <source>
        <dbReference type="ARBA" id="ARBA00011557"/>
    </source>
</evidence>
<evidence type="ECO:0000313" key="8">
    <source>
        <dbReference type="EMBL" id="TCV01473.1"/>
    </source>
</evidence>
<comment type="subcellular location">
    <subcellularLocation>
        <location evidence="1">Periplasm</location>
    </subcellularLocation>
</comment>
<keyword evidence="8" id="KW-0762">Sugar transport</keyword>
<evidence type="ECO:0000256" key="5">
    <source>
        <dbReference type="ARBA" id="ARBA00022448"/>
    </source>
</evidence>
<dbReference type="OrthoDB" id="4393730at2"/>
<keyword evidence="6 7" id="KW-0732">Signal</keyword>
<protein>
    <recommendedName>
        <fullName evidence="4">sn-glycerol-3-phosphate-binding periplasmic protein UgpB</fullName>
    </recommendedName>
</protein>
<dbReference type="GO" id="GO:0042597">
    <property type="term" value="C:periplasmic space"/>
    <property type="evidence" value="ECO:0007669"/>
    <property type="project" value="UniProtKB-SubCell"/>
</dbReference>
<evidence type="ECO:0000256" key="2">
    <source>
        <dbReference type="ARBA" id="ARBA00008520"/>
    </source>
</evidence>
<evidence type="ECO:0000256" key="6">
    <source>
        <dbReference type="ARBA" id="ARBA00022729"/>
    </source>
</evidence>
<comment type="subunit">
    <text evidence="3">The complex is composed of two ATP-binding proteins (UgpC), two transmembrane proteins (UgpA and UgpE) and a solute-binding protein (UgpB).</text>
</comment>
<organism evidence="8 9">
    <name type="scientific">Paracandidimonas soli</name>
    <dbReference type="NCBI Taxonomy" id="1917182"/>
    <lineage>
        <taxon>Bacteria</taxon>
        <taxon>Pseudomonadati</taxon>
        <taxon>Pseudomonadota</taxon>
        <taxon>Betaproteobacteria</taxon>
        <taxon>Burkholderiales</taxon>
        <taxon>Alcaligenaceae</taxon>
        <taxon>Paracandidimonas</taxon>
    </lineage>
</organism>
<dbReference type="PANTHER" id="PTHR43649">
    <property type="entry name" value="ARABINOSE-BINDING PROTEIN-RELATED"/>
    <property type="match status" value="1"/>
</dbReference>
<dbReference type="RefSeq" id="WP_132474021.1">
    <property type="nucleotide sequence ID" value="NZ_JBHRVM010000001.1"/>
</dbReference>
<sequence length="440" mass="48957">MKINRLITRLPGRNLLAAAMAVAGMAAAPAVLAATSIEVWHALNSHNKDVFEDLVKQFNKDQKDVKVTLKSFDSLDAVEAELVKEAKGKNAPNLVQLDDHRSPDGVASRSYITPMHVLLAKYPIKNQQWYLSRSNSFARDEKGNLLAFPYMADIPVMFYNTEAFKTAGLTPTTPERSWEGLQGQLVTLANNGSRHCPLVTDQVVSMNLENLAAVNNQLYTSNNNGIGQKTNPAFLFDITYVRHLSLMISWVRSEIMVHPELSVQAAQRFADRECAVLISSSGNLGWFRKVKALDFGVSGLPYYPQVTKSPGNPFVGGSAFWAVHGRAAEQDKATAAFLGWLAEPKRAAQWYQETGFLPLTKDAYNLTLDDYYKHLGQWQPLVAVYSKDPSALNRGFRVRNYDKIKAMFNQRLNNALKGQEPATVMLKSASTEAGKLMQQR</sequence>